<evidence type="ECO:0000313" key="2">
    <source>
        <dbReference type="Proteomes" id="UP000465035"/>
    </source>
</evidence>
<reference evidence="1 2" key="1">
    <citation type="submission" date="2019-12" db="EMBL/GenBank/DDBJ databases">
        <title>Lactobacillus hilgardii FLUB.</title>
        <authorList>
            <person name="Gustaw K."/>
        </authorList>
    </citation>
    <scope>NUCLEOTIDE SEQUENCE [LARGE SCALE GENOMIC DNA]</scope>
    <source>
        <strain evidence="1 2">FLUB</strain>
    </source>
</reference>
<protein>
    <submittedName>
        <fullName evidence="1">Uncharacterized protein</fullName>
    </submittedName>
</protein>
<proteinExistence type="predicted"/>
<dbReference type="GeneID" id="69059308"/>
<organism evidence="1 2">
    <name type="scientific">Lentilactobacillus hilgardii</name>
    <name type="common">Lactobacillus hilgardii</name>
    <dbReference type="NCBI Taxonomy" id="1588"/>
    <lineage>
        <taxon>Bacteria</taxon>
        <taxon>Bacillati</taxon>
        <taxon>Bacillota</taxon>
        <taxon>Bacilli</taxon>
        <taxon>Lactobacillales</taxon>
        <taxon>Lactobacillaceae</taxon>
        <taxon>Lentilactobacillus</taxon>
    </lineage>
</organism>
<dbReference type="Proteomes" id="UP000465035">
    <property type="component" value="Chromosome"/>
</dbReference>
<dbReference type="AlphaFoldDB" id="A0A6P1E6W6"/>
<dbReference type="RefSeq" id="WP_003553124.1">
    <property type="nucleotide sequence ID" value="NZ_CABKOL010000104.1"/>
</dbReference>
<sequence>MWHNGIKGGAIVAETVTIDKLNETATMKAIKDFVDFYLPRLKKNNLEILSMYKVDYYLADINHFIFENRSFTPEELRDELYKECGGDLKHVISVINPEYYDNGNLISGTWEEWYQDKFNKVPVRD</sequence>
<gene>
    <name evidence="1" type="ORF">GQR93_13075</name>
</gene>
<evidence type="ECO:0000313" key="1">
    <source>
        <dbReference type="EMBL" id="QHB53057.1"/>
    </source>
</evidence>
<dbReference type="EMBL" id="CP047121">
    <property type="protein sequence ID" value="QHB53057.1"/>
    <property type="molecule type" value="Genomic_DNA"/>
</dbReference>
<accession>A0A6P1E6W6</accession>
<name>A0A6P1E6W6_LENHI</name>